<evidence type="ECO:0000256" key="4">
    <source>
        <dbReference type="SAM" id="MobiDB-lite"/>
    </source>
</evidence>
<accession>A0A310SXP3</accession>
<dbReference type="AlphaFoldDB" id="A0A310SXP3"/>
<protein>
    <submittedName>
        <fullName evidence="6">Lachesin</fullName>
    </submittedName>
</protein>
<gene>
    <name evidence="6" type="ORF">WN48_07595</name>
</gene>
<dbReference type="PANTHER" id="PTHR12231:SF255">
    <property type="entry name" value="DPR-INTERACTING PROTEIN ALPHA, ISOFORM A"/>
    <property type="match status" value="1"/>
</dbReference>
<dbReference type="InterPro" id="IPR051170">
    <property type="entry name" value="Neural/epithelial_adhesion"/>
</dbReference>
<organism evidence="6 7">
    <name type="scientific">Eufriesea mexicana</name>
    <dbReference type="NCBI Taxonomy" id="516756"/>
    <lineage>
        <taxon>Eukaryota</taxon>
        <taxon>Metazoa</taxon>
        <taxon>Ecdysozoa</taxon>
        <taxon>Arthropoda</taxon>
        <taxon>Hexapoda</taxon>
        <taxon>Insecta</taxon>
        <taxon>Pterygota</taxon>
        <taxon>Neoptera</taxon>
        <taxon>Endopterygota</taxon>
        <taxon>Hymenoptera</taxon>
        <taxon>Apocrita</taxon>
        <taxon>Aculeata</taxon>
        <taxon>Apoidea</taxon>
        <taxon>Anthophila</taxon>
        <taxon>Apidae</taxon>
        <taxon>Eufriesea</taxon>
    </lineage>
</organism>
<keyword evidence="7" id="KW-1185">Reference proteome</keyword>
<evidence type="ECO:0000256" key="5">
    <source>
        <dbReference type="SAM" id="Phobius"/>
    </source>
</evidence>
<keyword evidence="2" id="KW-1015">Disulfide bond</keyword>
<sequence length="255" mass="28424">MYNFMVLRKENLYHELSTLVSSVSEYQGEELKLTKISRNEMGVYLCIASNSVPPAVSKRIFINVHFSPVIHVPNQLVGAPLGTDVGLECFVEASPKSINYWVKDNGRQDWVLREVNINRIRIHVTLGFRFELILLYLSEDLGIYDNVLAGEGVISIVLVLVYYICILVLVYGCRGQLVTGTLDATVILKGLQGKGGDAFRPEPVSGLIEGFLTEDLRESPPPPSSRNPSIGEDKNDAAIILLRRGSWEWLSRSDS</sequence>
<dbReference type="GO" id="GO:0043005">
    <property type="term" value="C:neuron projection"/>
    <property type="evidence" value="ECO:0007669"/>
    <property type="project" value="TreeGrafter"/>
</dbReference>
<evidence type="ECO:0000256" key="2">
    <source>
        <dbReference type="ARBA" id="ARBA00023157"/>
    </source>
</evidence>
<dbReference type="Proteomes" id="UP000250275">
    <property type="component" value="Unassembled WGS sequence"/>
</dbReference>
<dbReference type="InterPro" id="IPR013783">
    <property type="entry name" value="Ig-like_fold"/>
</dbReference>
<keyword evidence="1" id="KW-0677">Repeat</keyword>
<evidence type="ECO:0000313" key="6">
    <source>
        <dbReference type="EMBL" id="OAD62866.1"/>
    </source>
</evidence>
<reference evidence="6 7" key="1">
    <citation type="submission" date="2015-07" db="EMBL/GenBank/DDBJ databases">
        <title>The genome of Eufriesea mexicana.</title>
        <authorList>
            <person name="Pan H."/>
            <person name="Kapheim K."/>
        </authorList>
    </citation>
    <scope>NUCLEOTIDE SEQUENCE [LARGE SCALE GENOMIC DNA]</scope>
    <source>
        <strain evidence="6">0111107269</strain>
        <tissue evidence="6">Whole body</tissue>
    </source>
</reference>
<keyword evidence="5" id="KW-0472">Membrane</keyword>
<name>A0A310SXP3_9HYME</name>
<keyword evidence="3" id="KW-0393">Immunoglobulin domain</keyword>
<dbReference type="SUPFAM" id="SSF48726">
    <property type="entry name" value="Immunoglobulin"/>
    <property type="match status" value="2"/>
</dbReference>
<feature type="region of interest" description="Disordered" evidence="4">
    <location>
        <begin position="215"/>
        <end position="234"/>
    </location>
</feature>
<proteinExistence type="predicted"/>
<feature type="transmembrane region" description="Helical" evidence="5">
    <location>
        <begin position="153"/>
        <end position="173"/>
    </location>
</feature>
<keyword evidence="5" id="KW-0812">Transmembrane</keyword>
<dbReference type="PANTHER" id="PTHR12231">
    <property type="entry name" value="CTX-RELATED TYPE I TRANSMEMBRANE PROTEIN"/>
    <property type="match status" value="1"/>
</dbReference>
<evidence type="ECO:0000313" key="7">
    <source>
        <dbReference type="Proteomes" id="UP000250275"/>
    </source>
</evidence>
<dbReference type="OrthoDB" id="10012075at2759"/>
<dbReference type="Gene3D" id="2.60.40.10">
    <property type="entry name" value="Immunoglobulins"/>
    <property type="match status" value="1"/>
</dbReference>
<evidence type="ECO:0000256" key="1">
    <source>
        <dbReference type="ARBA" id="ARBA00022737"/>
    </source>
</evidence>
<evidence type="ECO:0000256" key="3">
    <source>
        <dbReference type="ARBA" id="ARBA00023319"/>
    </source>
</evidence>
<dbReference type="InterPro" id="IPR036179">
    <property type="entry name" value="Ig-like_dom_sf"/>
</dbReference>
<dbReference type="EMBL" id="KQ759777">
    <property type="protein sequence ID" value="OAD62866.1"/>
    <property type="molecule type" value="Genomic_DNA"/>
</dbReference>
<keyword evidence="5" id="KW-1133">Transmembrane helix</keyword>